<sequence>MDSRHGKVRVDVEGDRLSNLPDDLIHKILYFISTEKAIETSALSSRWRYIWTSMPCLSFLSKDYCLLTDFSKFVTHVLSSRNNQIDVFSVKLTFTEHVSEATVKRISDYAFSHNVQQLNITCLRGKKIKSHVPVFISQSLQNLTLRLCSYGDFIAMPPTWELPALTTLNLYRVRLYYDNTDKDASLFSNCANLKNLTLKKCEMKGLDVFNICHHGLSSLTLEDGCEYVNVVTPQLKNLTVRCWRHIHLISAPNLSSLCYKDLCHLMKLSADLVHLEKVDICISYPFGDEENPPNIVHLLQQIHRVKFLTLNSEIIKYLSSFVEQFSHQPSPFTNLKSLKIYPETVSPEDDTEDDTELEINMSSEVKNYLLDSSPGAVFTMVSREETRAVMNVVSAQNLMRDLEVILDRLGKNSVIYSPNMEKDTESMETHAETVHEQVEVENRRAPPKAKMKLNFGERMKHIKCYWKDLNKQLEIRHKNTLFIISRLQKIEEVLKKLPTSHRDKLQPQFSSLCSKADTIMDNMMDRMKIQCDKKPSRSSVYFPELATLSHYSS</sequence>
<name>A0AAP0GMG2_9ASTR</name>
<evidence type="ECO:0000259" key="1">
    <source>
        <dbReference type="PROSITE" id="PS50181"/>
    </source>
</evidence>
<dbReference type="PANTHER" id="PTHR34223">
    <property type="entry name" value="OS11G0201299 PROTEIN"/>
    <property type="match status" value="1"/>
</dbReference>
<dbReference type="Proteomes" id="UP001408789">
    <property type="component" value="Unassembled WGS sequence"/>
</dbReference>
<comment type="caution">
    <text evidence="2">The sequence shown here is derived from an EMBL/GenBank/DDBJ whole genome shotgun (WGS) entry which is preliminary data.</text>
</comment>
<organism evidence="2 3">
    <name type="scientific">Deinandra increscens subsp. villosa</name>
    <dbReference type="NCBI Taxonomy" id="3103831"/>
    <lineage>
        <taxon>Eukaryota</taxon>
        <taxon>Viridiplantae</taxon>
        <taxon>Streptophyta</taxon>
        <taxon>Embryophyta</taxon>
        <taxon>Tracheophyta</taxon>
        <taxon>Spermatophyta</taxon>
        <taxon>Magnoliopsida</taxon>
        <taxon>eudicotyledons</taxon>
        <taxon>Gunneridae</taxon>
        <taxon>Pentapetalae</taxon>
        <taxon>asterids</taxon>
        <taxon>campanulids</taxon>
        <taxon>Asterales</taxon>
        <taxon>Asteraceae</taxon>
        <taxon>Asteroideae</taxon>
        <taxon>Heliantheae alliance</taxon>
        <taxon>Madieae</taxon>
        <taxon>Madiinae</taxon>
        <taxon>Deinandra</taxon>
    </lineage>
</organism>
<feature type="domain" description="F-box" evidence="1">
    <location>
        <begin position="14"/>
        <end position="50"/>
    </location>
</feature>
<dbReference type="AlphaFoldDB" id="A0AAP0GMG2"/>
<dbReference type="InterPro" id="IPR001810">
    <property type="entry name" value="F-box_dom"/>
</dbReference>
<accession>A0AAP0GMG2</accession>
<protein>
    <recommendedName>
        <fullName evidence="1">F-box domain-containing protein</fullName>
    </recommendedName>
</protein>
<dbReference type="PANTHER" id="PTHR34223:SF101">
    <property type="entry name" value="F-BOX DOMAIN-CONTAINING PROTEIN"/>
    <property type="match status" value="1"/>
</dbReference>
<keyword evidence="3" id="KW-1185">Reference proteome</keyword>
<reference evidence="2 3" key="1">
    <citation type="submission" date="2024-04" db="EMBL/GenBank/DDBJ databases">
        <title>The reference genome of an endangered Asteraceae, Deinandra increscens subsp. villosa, native to the Central Coast of California.</title>
        <authorList>
            <person name="Guilliams M."/>
            <person name="Hasenstab-Lehman K."/>
            <person name="Meyer R."/>
            <person name="Mcevoy S."/>
        </authorList>
    </citation>
    <scope>NUCLEOTIDE SEQUENCE [LARGE SCALE GENOMIC DNA]</scope>
    <source>
        <tissue evidence="2">Leaf</tissue>
    </source>
</reference>
<dbReference type="SUPFAM" id="SSF81383">
    <property type="entry name" value="F-box domain"/>
    <property type="match status" value="1"/>
</dbReference>
<dbReference type="InterPro" id="IPR053781">
    <property type="entry name" value="F-box_AtFBL13-like"/>
</dbReference>
<dbReference type="EMBL" id="JBCNJP010000027">
    <property type="protein sequence ID" value="KAK9052905.1"/>
    <property type="molecule type" value="Genomic_DNA"/>
</dbReference>
<evidence type="ECO:0000313" key="3">
    <source>
        <dbReference type="Proteomes" id="UP001408789"/>
    </source>
</evidence>
<dbReference type="InterPro" id="IPR053197">
    <property type="entry name" value="F-box_SCFL_complex_component"/>
</dbReference>
<dbReference type="Pfam" id="PF00646">
    <property type="entry name" value="F-box"/>
    <property type="match status" value="1"/>
</dbReference>
<dbReference type="InterPro" id="IPR032675">
    <property type="entry name" value="LRR_dom_sf"/>
</dbReference>
<dbReference type="InterPro" id="IPR036047">
    <property type="entry name" value="F-box-like_dom_sf"/>
</dbReference>
<gene>
    <name evidence="2" type="ORF">SSX86_029535</name>
</gene>
<dbReference type="CDD" id="cd22160">
    <property type="entry name" value="F-box_AtFBL13-like"/>
    <property type="match status" value="1"/>
</dbReference>
<evidence type="ECO:0000313" key="2">
    <source>
        <dbReference type="EMBL" id="KAK9052905.1"/>
    </source>
</evidence>
<dbReference type="Gene3D" id="3.80.10.10">
    <property type="entry name" value="Ribonuclease Inhibitor"/>
    <property type="match status" value="1"/>
</dbReference>
<proteinExistence type="predicted"/>
<dbReference type="SUPFAM" id="SSF52047">
    <property type="entry name" value="RNI-like"/>
    <property type="match status" value="1"/>
</dbReference>
<dbReference type="PROSITE" id="PS50181">
    <property type="entry name" value="FBOX"/>
    <property type="match status" value="1"/>
</dbReference>